<accession>A0AAV4JA92</accession>
<feature type="region of interest" description="Disordered" evidence="1">
    <location>
        <begin position="48"/>
        <end position="67"/>
    </location>
</feature>
<name>A0AAV4JA92_9GAST</name>
<comment type="caution">
    <text evidence="2">The sequence shown here is derived from an EMBL/GenBank/DDBJ whole genome shotgun (WGS) entry which is preliminary data.</text>
</comment>
<sequence length="89" mass="10654">MFNANYERIRSDYAPRKMIPRMLARFDTLISWCRMKFKAKKSHCLSTRKGKSDIHSTVAEQQRTSEKPRQMVRLFGERYQKRNRNSSAP</sequence>
<evidence type="ECO:0000256" key="1">
    <source>
        <dbReference type="SAM" id="MobiDB-lite"/>
    </source>
</evidence>
<dbReference type="Proteomes" id="UP000762676">
    <property type="component" value="Unassembled WGS sequence"/>
</dbReference>
<dbReference type="AlphaFoldDB" id="A0AAV4JA92"/>
<keyword evidence="3" id="KW-1185">Reference proteome</keyword>
<organism evidence="2 3">
    <name type="scientific">Elysia marginata</name>
    <dbReference type="NCBI Taxonomy" id="1093978"/>
    <lineage>
        <taxon>Eukaryota</taxon>
        <taxon>Metazoa</taxon>
        <taxon>Spiralia</taxon>
        <taxon>Lophotrochozoa</taxon>
        <taxon>Mollusca</taxon>
        <taxon>Gastropoda</taxon>
        <taxon>Heterobranchia</taxon>
        <taxon>Euthyneura</taxon>
        <taxon>Panpulmonata</taxon>
        <taxon>Sacoglossa</taxon>
        <taxon>Placobranchoidea</taxon>
        <taxon>Plakobranchidae</taxon>
        <taxon>Elysia</taxon>
    </lineage>
</organism>
<reference evidence="2 3" key="1">
    <citation type="journal article" date="2021" name="Elife">
        <title>Chloroplast acquisition without the gene transfer in kleptoplastic sea slugs, Plakobranchus ocellatus.</title>
        <authorList>
            <person name="Maeda T."/>
            <person name="Takahashi S."/>
            <person name="Yoshida T."/>
            <person name="Shimamura S."/>
            <person name="Takaki Y."/>
            <person name="Nagai Y."/>
            <person name="Toyoda A."/>
            <person name="Suzuki Y."/>
            <person name="Arimoto A."/>
            <person name="Ishii H."/>
            <person name="Satoh N."/>
            <person name="Nishiyama T."/>
            <person name="Hasebe M."/>
            <person name="Maruyama T."/>
            <person name="Minagawa J."/>
            <person name="Obokata J."/>
            <person name="Shigenobu S."/>
        </authorList>
    </citation>
    <scope>NUCLEOTIDE SEQUENCE [LARGE SCALE GENOMIC DNA]</scope>
</reference>
<evidence type="ECO:0008006" key="4">
    <source>
        <dbReference type="Google" id="ProtNLM"/>
    </source>
</evidence>
<proteinExistence type="predicted"/>
<protein>
    <recommendedName>
        <fullName evidence="4">PiggyBac transposable element-derived protein domain-containing protein</fullName>
    </recommendedName>
</protein>
<gene>
    <name evidence="2" type="ORF">ElyMa_005040000</name>
</gene>
<evidence type="ECO:0000313" key="2">
    <source>
        <dbReference type="EMBL" id="GFS19728.1"/>
    </source>
</evidence>
<dbReference type="EMBL" id="BMAT01010077">
    <property type="protein sequence ID" value="GFS19728.1"/>
    <property type="molecule type" value="Genomic_DNA"/>
</dbReference>
<evidence type="ECO:0000313" key="3">
    <source>
        <dbReference type="Proteomes" id="UP000762676"/>
    </source>
</evidence>